<evidence type="ECO:0000313" key="1">
    <source>
        <dbReference type="EMBL" id="SIQ33586.1"/>
    </source>
</evidence>
<proteinExistence type="predicted"/>
<evidence type="ECO:0000313" key="2">
    <source>
        <dbReference type="Proteomes" id="UP000186666"/>
    </source>
</evidence>
<organism evidence="1 2">
    <name type="scientific">Paenibacillus macquariensis</name>
    <dbReference type="NCBI Taxonomy" id="948756"/>
    <lineage>
        <taxon>Bacteria</taxon>
        <taxon>Bacillati</taxon>
        <taxon>Bacillota</taxon>
        <taxon>Bacilli</taxon>
        <taxon>Bacillales</taxon>
        <taxon>Paenibacillaceae</taxon>
        <taxon>Paenibacillus</taxon>
    </lineage>
</organism>
<gene>
    <name evidence="1" type="ORF">SAMN05421578_101270</name>
</gene>
<reference evidence="1 2" key="1">
    <citation type="submission" date="2017-01" db="EMBL/GenBank/DDBJ databases">
        <authorList>
            <person name="Varghese N."/>
            <person name="Submissions S."/>
        </authorList>
    </citation>
    <scope>NUCLEOTIDE SEQUENCE [LARGE SCALE GENOMIC DNA]</scope>
    <source>
        <strain evidence="1 2">ATCC 23464</strain>
    </source>
</reference>
<protein>
    <submittedName>
        <fullName evidence="1">Uncharacterized protein</fullName>
    </submittedName>
</protein>
<name>A0ABY1JK97_9BACL</name>
<dbReference type="Proteomes" id="UP000186666">
    <property type="component" value="Unassembled WGS sequence"/>
</dbReference>
<keyword evidence="2" id="KW-1185">Reference proteome</keyword>
<accession>A0ABY1JK97</accession>
<sequence length="36" mass="4204">MNDDDLRTFVGASPYFISTKSGVSREHLSRWYHNES</sequence>
<dbReference type="EMBL" id="FTNK01000001">
    <property type="protein sequence ID" value="SIQ33586.1"/>
    <property type="molecule type" value="Genomic_DNA"/>
</dbReference>
<comment type="caution">
    <text evidence="1">The sequence shown here is derived from an EMBL/GenBank/DDBJ whole genome shotgun (WGS) entry which is preliminary data.</text>
</comment>